<dbReference type="AlphaFoldDB" id="A0AAE3D1F4"/>
<dbReference type="GO" id="GO:0006749">
    <property type="term" value="P:glutathione metabolic process"/>
    <property type="evidence" value="ECO:0007669"/>
    <property type="project" value="TreeGrafter"/>
</dbReference>
<evidence type="ECO:0000313" key="4">
    <source>
        <dbReference type="EMBL" id="MBW8637867.1"/>
    </source>
</evidence>
<comment type="caution">
    <text evidence="4">The sequence shown here is derived from an EMBL/GenBank/DDBJ whole genome shotgun (WGS) entry which is preliminary data.</text>
</comment>
<feature type="domain" description="Hydantoinase A/oxoprolinase" evidence="1">
    <location>
        <begin position="205"/>
        <end position="497"/>
    </location>
</feature>
<dbReference type="Proteomes" id="UP001196509">
    <property type="component" value="Unassembled WGS sequence"/>
</dbReference>
<dbReference type="EMBL" id="JAICBX010000002">
    <property type="protein sequence ID" value="MBW8637867.1"/>
    <property type="molecule type" value="Genomic_DNA"/>
</dbReference>
<feature type="domain" description="Hydantoinase/oxoprolinase N-terminal" evidence="2">
    <location>
        <begin position="10"/>
        <end position="183"/>
    </location>
</feature>
<dbReference type="InterPro" id="IPR045079">
    <property type="entry name" value="Oxoprolinase-like"/>
</dbReference>
<evidence type="ECO:0000259" key="1">
    <source>
        <dbReference type="Pfam" id="PF01968"/>
    </source>
</evidence>
<proteinExistence type="predicted"/>
<name>A0AAE3D1F4_9HYPH</name>
<dbReference type="Pfam" id="PF01968">
    <property type="entry name" value="Hydantoinase_A"/>
    <property type="match status" value="1"/>
</dbReference>
<evidence type="ECO:0000259" key="2">
    <source>
        <dbReference type="Pfam" id="PF05378"/>
    </source>
</evidence>
<reference evidence="4" key="1">
    <citation type="submission" date="2021-08" db="EMBL/GenBank/DDBJ databases">
        <title>Hoeflea bacterium WL0058 sp. nov., isolated from the sediment.</title>
        <authorList>
            <person name="Wang L."/>
            <person name="Zhang D."/>
        </authorList>
    </citation>
    <scope>NUCLEOTIDE SEQUENCE</scope>
    <source>
        <strain evidence="4">WL0058</strain>
    </source>
</reference>
<keyword evidence="5" id="KW-1185">Reference proteome</keyword>
<feature type="domain" description="Acetophenone carboxylase-like C-terminal" evidence="3">
    <location>
        <begin position="516"/>
        <end position="683"/>
    </location>
</feature>
<evidence type="ECO:0000259" key="3">
    <source>
        <dbReference type="Pfam" id="PF19278"/>
    </source>
</evidence>
<sequence length="694" mass="75263">MLDKTERKKRLAADIGGTFTDVAAFDERSGELRLGKVLSQPHDLVGGITNGIGATGVDISDTNLFFHGSTIAINTLLERKGARTALLTTAGFRDIYEIGRINRPDSFNLYFRKHLPLIERQFRLEVNERLYADGSVCRKLDMDEIAAIADRLEQMEIEAVAILFLHSYRNPEHEIKVRDYLKDRLPQVFITASHELSQEYREFERTSTVAANAYVGPKVNHYMGQLDSHLSQGDFPGSLLIVKSSGGLYSAPEARTHCIWMLESGPAAGVVGAKELCEVIGLKDAIAFDMGGTTAKAGVIKDGQPLTTSNVMVGGYREGLPIQMTMIDIHEVGTGGGSIAKVGPGGSVRVGPESAGADPGPACYALGGSKPTVTDANLILGRLAPDRFLGGNMRLDPEAARKALVENLCSPLGLELKEAAAGILKIAVNAMSHSVKGVTSERGLDPGAFDVLIAYGGAGPLHASAVARELGIRRVLIPAAPGHFAATGMLRTDLRHDFTRSIFKQLDDLPFKVMIGHYEEMEGEARQLIEDTGISVSSIVMQRGIDMRYVEQEHAATVELPDEVLKRFDIAEIRRLFDEKHLHLYGHASPEKPVEMVSLRSSVRGVLPKPNAERTERSGQTSLDQAFTGARDVCFDVSEGYVETPTYARDQLQAGNTISGPALVEEYASTTVVFPGDTLEVDELGNLLINTRKA</sequence>
<dbReference type="InterPro" id="IPR049517">
    <property type="entry name" value="ACX-like_C"/>
</dbReference>
<dbReference type="InterPro" id="IPR002821">
    <property type="entry name" value="Hydantoinase_A"/>
</dbReference>
<dbReference type="Pfam" id="PF19278">
    <property type="entry name" value="Hydant_A_C"/>
    <property type="match status" value="1"/>
</dbReference>
<gene>
    <name evidence="4" type="ORF">K1W69_11770</name>
</gene>
<organism evidence="4 5">
    <name type="scientific">Flavimaribacter sediminis</name>
    <dbReference type="NCBI Taxonomy" id="2865987"/>
    <lineage>
        <taxon>Bacteria</taxon>
        <taxon>Pseudomonadati</taxon>
        <taxon>Pseudomonadota</taxon>
        <taxon>Alphaproteobacteria</taxon>
        <taxon>Hyphomicrobiales</taxon>
        <taxon>Rhizobiaceae</taxon>
        <taxon>Flavimaribacter</taxon>
    </lineage>
</organism>
<dbReference type="GO" id="GO:0005829">
    <property type="term" value="C:cytosol"/>
    <property type="evidence" value="ECO:0007669"/>
    <property type="project" value="TreeGrafter"/>
</dbReference>
<dbReference type="InterPro" id="IPR008040">
    <property type="entry name" value="Hydant_A_N"/>
</dbReference>
<dbReference type="GO" id="GO:0017168">
    <property type="term" value="F:5-oxoprolinase (ATP-hydrolyzing) activity"/>
    <property type="evidence" value="ECO:0007669"/>
    <property type="project" value="TreeGrafter"/>
</dbReference>
<dbReference type="PANTHER" id="PTHR11365:SF23">
    <property type="entry name" value="HYPOTHETICAL 5-OXOPROLINASE (EUROFUNG)-RELATED"/>
    <property type="match status" value="1"/>
</dbReference>
<accession>A0AAE3D1F4</accession>
<dbReference type="PANTHER" id="PTHR11365">
    <property type="entry name" value="5-OXOPROLINASE RELATED"/>
    <property type="match status" value="1"/>
</dbReference>
<protein>
    <submittedName>
        <fullName evidence="4">Hydantoinase/oxoprolinase family protein</fullName>
    </submittedName>
</protein>
<dbReference type="Pfam" id="PF05378">
    <property type="entry name" value="Hydant_A_N"/>
    <property type="match status" value="1"/>
</dbReference>
<evidence type="ECO:0000313" key="5">
    <source>
        <dbReference type="Proteomes" id="UP001196509"/>
    </source>
</evidence>